<dbReference type="OrthoDB" id="2800083at2759"/>
<organism evidence="1 2">
    <name type="scientific">Phanerochaete sordida</name>
    <dbReference type="NCBI Taxonomy" id="48140"/>
    <lineage>
        <taxon>Eukaryota</taxon>
        <taxon>Fungi</taxon>
        <taxon>Dikarya</taxon>
        <taxon>Basidiomycota</taxon>
        <taxon>Agaricomycotina</taxon>
        <taxon>Agaricomycetes</taxon>
        <taxon>Polyporales</taxon>
        <taxon>Phanerochaetaceae</taxon>
        <taxon>Phanerochaete</taxon>
    </lineage>
</organism>
<protein>
    <submittedName>
        <fullName evidence="1">Uncharacterized protein</fullName>
    </submittedName>
</protein>
<name>A0A9P3GBU1_9APHY</name>
<reference evidence="1 2" key="1">
    <citation type="submission" date="2021-08" db="EMBL/GenBank/DDBJ databases">
        <title>Draft Genome Sequence of Phanerochaete sordida strain YK-624.</title>
        <authorList>
            <person name="Mori T."/>
            <person name="Dohra H."/>
            <person name="Suzuki T."/>
            <person name="Kawagishi H."/>
            <person name="Hirai H."/>
        </authorList>
    </citation>
    <scope>NUCLEOTIDE SEQUENCE [LARGE SCALE GENOMIC DNA]</scope>
    <source>
        <strain evidence="1 2">YK-624</strain>
    </source>
</reference>
<evidence type="ECO:0000313" key="1">
    <source>
        <dbReference type="EMBL" id="GJE91757.1"/>
    </source>
</evidence>
<dbReference type="AlphaFoldDB" id="A0A9P3GBU1"/>
<evidence type="ECO:0000313" key="2">
    <source>
        <dbReference type="Proteomes" id="UP000703269"/>
    </source>
</evidence>
<dbReference type="Proteomes" id="UP000703269">
    <property type="component" value="Unassembled WGS sequence"/>
</dbReference>
<comment type="caution">
    <text evidence="1">The sequence shown here is derived from an EMBL/GenBank/DDBJ whole genome shotgun (WGS) entry which is preliminary data.</text>
</comment>
<gene>
    <name evidence="1" type="ORF">PsYK624_079080</name>
</gene>
<proteinExistence type="predicted"/>
<accession>A0A9P3GBU1</accession>
<keyword evidence="2" id="KW-1185">Reference proteome</keyword>
<dbReference type="EMBL" id="BPQB01000023">
    <property type="protein sequence ID" value="GJE91757.1"/>
    <property type="molecule type" value="Genomic_DNA"/>
</dbReference>
<sequence length="552" mass="61488">MPRASAADLPPELFPLIIAYAVDECFVVEDSFVSSVEWRIIGQLSLVCSYWGQHCRRHLFRGTKVMIRGASDVLALSRLLQSPVQIKPAFRTCLYEANFVLDAKVIPWIEMASCIRSLSDLEFSIIQCTRPHVFNIPAACGPAVSKDHSPDSWSHGLPRALPGSTLQMRALHLQDLRFPTLASLRGLFDLPSLREIRCRKLDFADMALPFPSRVRLPQLGNSLDVVISQCGSAENNVSILLATAAFSRALASPAYTLGVVTWAAFHEAVCGMMHHDDAGSPDAYPDCGFVGAVERTAGNAHLRLFFLRPRQTWGTILSRQREITHELTVSWPCTPATQSLRVPGTRSLTRIRVKFGDSAMSDEALAAYTRSIEDLLRAVAPYTPVVIDADENADVFSWFVERVLDTEDTPLRRQGERHALKLTLTYRAAHNGRQYREVGLRDVAHQTREHTVDDIAVTLDARGLVELRLCTLHLDAGAEAAAEKAYLGHVAKKFGLQGRDGAAHEPRKQRVESFTKFLQSSGYKTIRRSSTVTSSLYERTILREDYDHPVND</sequence>